<reference evidence="7" key="1">
    <citation type="journal article" date="2021" name="Proc. Natl. Acad. Sci. U.S.A.">
        <title>Global biogeography of chemosynthetic symbionts reveals both localized and globally distributed symbiont groups. .</title>
        <authorList>
            <person name="Osvatic J.T."/>
            <person name="Wilkins L.G.E."/>
            <person name="Leibrecht L."/>
            <person name="Leray M."/>
            <person name="Zauner S."/>
            <person name="Polzin J."/>
            <person name="Camacho Y."/>
            <person name="Gros O."/>
            <person name="van Gils J.A."/>
            <person name="Eisen J.A."/>
            <person name="Petersen J.M."/>
            <person name="Yuen B."/>
        </authorList>
    </citation>
    <scope>NUCLEOTIDE SEQUENCE</scope>
    <source>
        <strain evidence="7">MAGL173</strain>
    </source>
</reference>
<dbReference type="SUPFAM" id="SSF53448">
    <property type="entry name" value="Nucleotide-diphospho-sugar transferases"/>
    <property type="match status" value="1"/>
</dbReference>
<dbReference type="EMBL" id="JAEPDI010000012">
    <property type="protein sequence ID" value="MCG7939971.1"/>
    <property type="molecule type" value="Genomic_DNA"/>
</dbReference>
<dbReference type="GO" id="GO:0005886">
    <property type="term" value="C:plasma membrane"/>
    <property type="evidence" value="ECO:0007669"/>
    <property type="project" value="UniProtKB-SubCell"/>
</dbReference>
<dbReference type="NCBIfam" id="TIGR04283">
    <property type="entry name" value="glyco_like_mftF"/>
    <property type="match status" value="1"/>
</dbReference>
<comment type="subcellular location">
    <subcellularLocation>
        <location evidence="1">Cell membrane</location>
    </subcellularLocation>
</comment>
<sequence length="229" mass="25910">MSAQLSIVIPCLNEGEVLIDLLQTLQYLRQQGHELILVDGGSEPAPDQSLQGWVDHLLVTQPGRAQQMNCGAAVATGELLWFLHADTQLTPGSEKPMLVPPVDASLWGRFDIRLSGSHPLLRVVERMMNWRSRMSGIATGDQGIFVHRALFRRIGGFPQQPLMEDVEISKRLKRHASPRCLHQQLITSSRRWESAGILPTILLMWGLRLAYWLGVSPQRLADYYRNHRH</sequence>
<dbReference type="InterPro" id="IPR026461">
    <property type="entry name" value="Trfase_2_rSAM/seldom_assoc"/>
</dbReference>
<evidence type="ECO:0000256" key="2">
    <source>
        <dbReference type="ARBA" id="ARBA00022475"/>
    </source>
</evidence>
<comment type="caution">
    <text evidence="7">The sequence shown here is derived from an EMBL/GenBank/DDBJ whole genome shotgun (WGS) entry which is preliminary data.</text>
</comment>
<dbReference type="Gene3D" id="3.90.550.10">
    <property type="entry name" value="Spore Coat Polysaccharide Biosynthesis Protein SpsA, Chain A"/>
    <property type="match status" value="1"/>
</dbReference>
<dbReference type="AlphaFoldDB" id="A0A9E4K6Y2"/>
<name>A0A9E4K6Y2_9GAMM</name>
<dbReference type="PANTHER" id="PTHR43646:SF2">
    <property type="entry name" value="GLYCOSYLTRANSFERASE 2-LIKE DOMAIN-CONTAINING PROTEIN"/>
    <property type="match status" value="1"/>
</dbReference>
<protein>
    <submittedName>
        <fullName evidence="7">TIGR04283 family arsenosugar biosynthesis glycosyltransferase</fullName>
    </submittedName>
</protein>
<dbReference type="InterPro" id="IPR001173">
    <property type="entry name" value="Glyco_trans_2-like"/>
</dbReference>
<evidence type="ECO:0000313" key="8">
    <source>
        <dbReference type="Proteomes" id="UP000886687"/>
    </source>
</evidence>
<evidence type="ECO:0000256" key="5">
    <source>
        <dbReference type="ARBA" id="ARBA00023136"/>
    </source>
</evidence>
<feature type="domain" description="Glycosyltransferase 2-like" evidence="6">
    <location>
        <begin position="6"/>
        <end position="104"/>
    </location>
</feature>
<dbReference type="PANTHER" id="PTHR43646">
    <property type="entry name" value="GLYCOSYLTRANSFERASE"/>
    <property type="match status" value="1"/>
</dbReference>
<dbReference type="InterPro" id="IPR029044">
    <property type="entry name" value="Nucleotide-diphossugar_trans"/>
</dbReference>
<keyword evidence="4" id="KW-0808">Transferase</keyword>
<keyword evidence="3" id="KW-0328">Glycosyltransferase</keyword>
<dbReference type="Proteomes" id="UP000886687">
    <property type="component" value="Unassembled WGS sequence"/>
</dbReference>
<accession>A0A9E4K6Y2</accession>
<proteinExistence type="predicted"/>
<evidence type="ECO:0000256" key="3">
    <source>
        <dbReference type="ARBA" id="ARBA00022676"/>
    </source>
</evidence>
<evidence type="ECO:0000256" key="1">
    <source>
        <dbReference type="ARBA" id="ARBA00004236"/>
    </source>
</evidence>
<evidence type="ECO:0000259" key="6">
    <source>
        <dbReference type="Pfam" id="PF00535"/>
    </source>
</evidence>
<gene>
    <name evidence="7" type="ORF">JAZ04_14100</name>
</gene>
<keyword evidence="2" id="KW-1003">Cell membrane</keyword>
<organism evidence="7 8">
    <name type="scientific">Candidatus Thiodiazotropha lotti</name>
    <dbReference type="NCBI Taxonomy" id="2792787"/>
    <lineage>
        <taxon>Bacteria</taxon>
        <taxon>Pseudomonadati</taxon>
        <taxon>Pseudomonadota</taxon>
        <taxon>Gammaproteobacteria</taxon>
        <taxon>Chromatiales</taxon>
        <taxon>Sedimenticolaceae</taxon>
        <taxon>Candidatus Thiodiazotropha</taxon>
    </lineage>
</organism>
<evidence type="ECO:0000313" key="7">
    <source>
        <dbReference type="EMBL" id="MCG7939971.1"/>
    </source>
</evidence>
<keyword evidence="5" id="KW-0472">Membrane</keyword>
<dbReference type="GO" id="GO:0016757">
    <property type="term" value="F:glycosyltransferase activity"/>
    <property type="evidence" value="ECO:0007669"/>
    <property type="project" value="UniProtKB-KW"/>
</dbReference>
<dbReference type="CDD" id="cd02522">
    <property type="entry name" value="GT_2_like_a"/>
    <property type="match status" value="1"/>
</dbReference>
<dbReference type="Pfam" id="PF00535">
    <property type="entry name" value="Glycos_transf_2"/>
    <property type="match status" value="1"/>
</dbReference>
<evidence type="ECO:0000256" key="4">
    <source>
        <dbReference type="ARBA" id="ARBA00022679"/>
    </source>
</evidence>